<keyword evidence="3" id="KW-1185">Reference proteome</keyword>
<feature type="compositionally biased region" description="Gly residues" evidence="1">
    <location>
        <begin position="88"/>
        <end position="102"/>
    </location>
</feature>
<reference evidence="2 3" key="1">
    <citation type="journal article" date="2014" name="PLoS ONE">
        <title>Global Analysis of Gene Expression Profiles in Physic Nut (Jatropha curcas L.) Seedlings Exposed to Salt Stress.</title>
        <authorList>
            <person name="Zhang L."/>
            <person name="Zhang C."/>
            <person name="Wu P."/>
            <person name="Chen Y."/>
            <person name="Li M."/>
            <person name="Jiang H."/>
            <person name="Wu G."/>
        </authorList>
    </citation>
    <scope>NUCLEOTIDE SEQUENCE [LARGE SCALE GENOMIC DNA]</scope>
    <source>
        <strain evidence="3">cv. GZQX0401</strain>
        <tissue evidence="2">Young leaves</tissue>
    </source>
</reference>
<dbReference type="Proteomes" id="UP000027138">
    <property type="component" value="Unassembled WGS sequence"/>
</dbReference>
<evidence type="ECO:0000256" key="1">
    <source>
        <dbReference type="SAM" id="MobiDB-lite"/>
    </source>
</evidence>
<feature type="region of interest" description="Disordered" evidence="1">
    <location>
        <begin position="74"/>
        <end position="102"/>
    </location>
</feature>
<dbReference type="EMBL" id="KK914694">
    <property type="protein sequence ID" value="KDP30320.1"/>
    <property type="molecule type" value="Genomic_DNA"/>
</dbReference>
<gene>
    <name evidence="2" type="ORF">JCGZ_18157</name>
</gene>
<dbReference type="OrthoDB" id="1674198at2759"/>
<evidence type="ECO:0000313" key="2">
    <source>
        <dbReference type="EMBL" id="KDP30320.1"/>
    </source>
</evidence>
<protein>
    <recommendedName>
        <fullName evidence="4">Aminotransferase-like plant mobile domain-containing protein</fullName>
    </recommendedName>
</protein>
<sequence length="234" mass="25324">MEQLQPYVRVWLWRDDTHTGGLCCHHGSSICWSSRSPGRSIPDRYTRSLVGPLLARCDHPDQVHRAGMRVISGHPPILGREDQDEAGGMEGAASSGGEGPGRSVGSFDWATLALAHLYHGLDVWTRGSGESNWQFIRPLEVWAYEYRIYPGGPSDDTPAESWRIPRYLAHCHHTYASTEDPEYWRSFLNDRSLSDVRSDVGSPGGVPAGCDVAPGGVTKVSSAASGSGAGSGCC</sequence>
<evidence type="ECO:0008006" key="4">
    <source>
        <dbReference type="Google" id="ProtNLM"/>
    </source>
</evidence>
<accession>A0A067KDJ9</accession>
<name>A0A067KDJ9_JATCU</name>
<dbReference type="AlphaFoldDB" id="A0A067KDJ9"/>
<organism evidence="2 3">
    <name type="scientific">Jatropha curcas</name>
    <name type="common">Barbados nut</name>
    <dbReference type="NCBI Taxonomy" id="180498"/>
    <lineage>
        <taxon>Eukaryota</taxon>
        <taxon>Viridiplantae</taxon>
        <taxon>Streptophyta</taxon>
        <taxon>Embryophyta</taxon>
        <taxon>Tracheophyta</taxon>
        <taxon>Spermatophyta</taxon>
        <taxon>Magnoliopsida</taxon>
        <taxon>eudicotyledons</taxon>
        <taxon>Gunneridae</taxon>
        <taxon>Pentapetalae</taxon>
        <taxon>rosids</taxon>
        <taxon>fabids</taxon>
        <taxon>Malpighiales</taxon>
        <taxon>Euphorbiaceae</taxon>
        <taxon>Crotonoideae</taxon>
        <taxon>Jatropheae</taxon>
        <taxon>Jatropha</taxon>
    </lineage>
</organism>
<proteinExistence type="predicted"/>
<evidence type="ECO:0000313" key="3">
    <source>
        <dbReference type="Proteomes" id="UP000027138"/>
    </source>
</evidence>